<dbReference type="AlphaFoldDB" id="H5SE86"/>
<organism evidence="1">
    <name type="scientific">uncultured Planctomycetota bacterium</name>
    <dbReference type="NCBI Taxonomy" id="120965"/>
    <lineage>
        <taxon>Bacteria</taxon>
        <taxon>Pseudomonadati</taxon>
        <taxon>Planctomycetota</taxon>
        <taxon>environmental samples</taxon>
    </lineage>
</organism>
<accession>H5SE86</accession>
<sequence>MALEQLIAKAENQQELEDIPIYDTFFDPSHIEFFPERSQLRIPIWIQDYDLARLKRKVWFIKLMEIPTRLHDLLVYHVQRYFIERQAELDRHLLGMLSYSPESQCLSLLSNDGVKIAIEVPALRVELIKRQDVRWDWHCHDINCC</sequence>
<reference evidence="1" key="2">
    <citation type="journal article" date="2012" name="PLoS ONE">
        <title>A Deeply Branching Thermophilic Bacterium with an Ancient Acetyl-CoA Pathway Dominates a Subsurface Ecosystem.</title>
        <authorList>
            <person name="Takami H."/>
            <person name="Noguchi H."/>
            <person name="Takaki Y."/>
            <person name="Uchiyama I."/>
            <person name="Toyoda A."/>
            <person name="Nishi S."/>
            <person name="Chee G.-J."/>
            <person name="Arai W."/>
            <person name="Nunoura T."/>
            <person name="Itoh T."/>
            <person name="Hattori M."/>
            <person name="Takai K."/>
        </authorList>
    </citation>
    <scope>NUCLEOTIDE SEQUENCE</scope>
</reference>
<proteinExistence type="predicted"/>
<reference evidence="1" key="1">
    <citation type="journal article" date="2005" name="Environ. Microbiol.">
        <title>Genetic and functional properties of uncultivated thermophilic crenarchaeotes from a subsurface gold mine as revealed by analysis of genome fragments.</title>
        <authorList>
            <person name="Nunoura T."/>
            <person name="Hirayama H."/>
            <person name="Takami H."/>
            <person name="Oida H."/>
            <person name="Nishi S."/>
            <person name="Shimamura S."/>
            <person name="Suzuki Y."/>
            <person name="Inagaki F."/>
            <person name="Takai K."/>
            <person name="Nealson K.H."/>
            <person name="Horikoshi K."/>
        </authorList>
    </citation>
    <scope>NUCLEOTIDE SEQUENCE</scope>
</reference>
<evidence type="ECO:0000313" key="1">
    <source>
        <dbReference type="EMBL" id="BAL54472.1"/>
    </source>
</evidence>
<dbReference type="EMBL" id="AP011690">
    <property type="protein sequence ID" value="BAL54472.1"/>
    <property type="molecule type" value="Genomic_DNA"/>
</dbReference>
<protein>
    <submittedName>
        <fullName evidence="1">Uncharacterized protein</fullName>
    </submittedName>
</protein>
<name>H5SE86_9BACT</name>
<gene>
    <name evidence="1" type="ORF">HGMM_F16E03C11</name>
</gene>